<dbReference type="InterPro" id="IPR000477">
    <property type="entry name" value="RT_dom"/>
</dbReference>
<dbReference type="Gene3D" id="2.130.10.10">
    <property type="entry name" value="YVTN repeat-like/Quinoprotein amine dehydrogenase"/>
    <property type="match status" value="1"/>
</dbReference>
<dbReference type="SMART" id="SM00774">
    <property type="entry name" value="WRKY"/>
    <property type="match status" value="1"/>
</dbReference>
<feature type="region of interest" description="Disordered" evidence="11">
    <location>
        <begin position="1063"/>
        <end position="1111"/>
    </location>
</feature>
<evidence type="ECO:0000259" key="13">
    <source>
        <dbReference type="PROSITE" id="PS50811"/>
    </source>
</evidence>
<dbReference type="CDD" id="cd00200">
    <property type="entry name" value="WD40"/>
    <property type="match status" value="1"/>
</dbReference>
<evidence type="ECO:0000259" key="14">
    <source>
        <dbReference type="PROSITE" id="PS50878"/>
    </source>
</evidence>
<sequence>MNLLGINNINNSHEDFGSSLFYFPPPLQEEESNNDNNMLIFDDPINNNHLLGLSPPPPPSSPLPPPSSTVPSPSPASSTVLPETSEVLNSTTPTTPNSSTLSSSSNEEQKQKVVPNHQEEITEVEAETEQDPEKSSHNNNNKQLKPKKKNQKRQREPRFAFMTKSEVDHLDDGYRWRKYGQKAVKNSPYPRSYYRCTSAGCGVKKRVERSSDNPTIVVTTYEVPAFWVMEFLDERFELREIQKLEGHSDRVWSLAWNPATGVAGVPYLFASCSGDKTVRIWEESLTTGSWNCKAVLDETHTRTVRSCAWSPSGNLLATVSFDATTAIWENVGGDYECVSTLEGHENEVKSISWNASGSLIATCGRDKTVWIWEVQPGHEYECVAVLQGHTQDVKMVQWHPTMDVLFSCSYDNSIKIWADDGDDDNWTCVQTLDEPNNGHSSTVWALSFNSSGDKMVSSSDDLTLKIWGTDLARMQSSEGYTPWRHLCTISGYHDRTIFSVHWSREGIIASGAADDAIRFFVENSDKDGLVDGPMYKLLLKEEKAHEMDVNSVQWSPGEKRLLASASDDGTIKRLLRFGYLSSDFVSVRRCDLRRRLAEAEGGDGVEPFWVVIPIHSISSFFHRNRGPLIDWDLGFSYYWVACSSLPSVSCLCDSLKVWVVSAMSTPEMNLNTMEEVMSLVENVTMDDFSVDLTPDDAVAQDTIKKTLELMLKVVGNGPWAPCGGFLLVTLMPDDGKWKSADLNHVNIWVRALGVPYRYFTDENVEKIANRVGKCLSTNKMRVRGVLRSNFMRFRVSLDIAKPLLAGVGLDDEDGKKVWSYFKYERLPLFCFKCGCIGHLESSCSAGKRMMSLDDGRSVPLFGPWLRFGSRLENGFAVLDAEDFKERTSMEQEDDPLLARGGHDGGSAGVTNRIIQKSDNSFNVPSHEKTTPQSPTSPSDEPLIGLITPLNRARGKVSSLLSKGRSRMAHKNSHSRMLGPRGIPKKPIFGNFNDLDKSAVGTKRKKISDGHNEFEGDNLKTKPGPEIDRGPKDVFAEGSSNSGLLLGDERAAVKLGERNLGLMEDNGKKRKAGADTEDREGQGKDDLGRGGDDHLFQEIRGPRTRGGKSNKPESCWPLNKMMGCSKTRKWQSLSLDLILSRASQQSYYEFCSGKCGFFCGRGGGPYHAPQGSMKTLAWNCRGLGQAQAVEALRGLVRREDPDVLFLMETKVKNSKMESIWRRLGFFSAFIIDPVGSAGGLCLCWKAGIDVGMLHSDQSKIVVRFNNTLGCVDWICYFVYAPPVRSDRKMFWENLALEMAGLDKPWTLIGDLNSILNQGEKFGGTSGSHGDFEDLSNFLLMTGGVDLGSVGNFYTWTNNRKFSALIKERLDRVIGDPKWILSFPKAGVKVLTIRDSDHAPMLLDLYLENDSTHRPFRYLEAWIRDPSCYDVVKEAWTAVVRGCFSFQLISKLHRTKRALAKWNKEFFGMCKSKLDALEKLLLEVQSRPPSMPNTELEADILLEIEEISKRQCEIWRQKSRETWLKSGDRNTRFFHASTVIRRKRNYIGAISEDGVNWTSGRGPIGEYFIQKFSEVFRSSGVPLTHEISDLINPGVSDDMNEELTRLPSEEEIRLVVWSMGPLKSPGPDGLPGCFYRHHWNTVKAEVVGTVQDFFRTGDFDRSLNHTFLVLIPKRPNAAKFDDFRPISLCNFAYKMDCENGILAHEVLDSFKKKKGRSAFVGLKLDMSKAYDRMEWGFLDKVLEAFGFDSKFRSLVSKCISSVSFSILLNGGPLKRLLPSRSLPRDPLSPFLFILGSEVLSRLLLQAEFNGRLTGFKVCPQSPSISHLMFADDTFLFCKASLEEIDVLKTCLQRYCMWSGQMINYSKSAVVFYSNANDSLRSSIVDALGVRRMEASEVFLGNPLFFTKSKTRDFNFVVDKVKNRLEGWRCKLLSQAGRTTLLNSVITNIFIYTMSSFLLPNSICGTLDKLARKFWWVGNSKKDRFLALTHWDGLCRPKACGGLGIKKFSEMNLALITKLGWALAKGGDAPWCQVLKAKYCKWGSNFWNATLPSNASWGARGIFASREFIRQESCWLVGNGHCVDLWTTPWTPWLDWDSYLAAFNPNVRWPVTLSLDKFILSNGNLDTNLLSQWFRPEFLESLRTFVTLPGNSDDLLIWKDSPNGLFSVKAAHASLTKNRSGNVDVLFKQVWNSSFLERVKLFLWKVGKDILPCGKRLKVIYGRSFECVLCSLAEDSLEHLFFHCPLARGCWFKSRWGIRSDSLTFSSSREILHWLLNPHSPSMLSPMDLHDLSSFAVVLAYTLWNARNKAFHDGLRPSVDSMLHTTMTLVQETQIDGNLGLNHVGETPPIPSAVDLLGEFNVFVDAAVKDNTAFLAVLSLDKQGEVIEAFSVKTWVKSPLEAETMAICHAISRCQEHGWMNACIFSDCKVAVEAAAARKVPCWKSTAWFLHLFNRLEVAVNTKVVWIPRSLNSNAHLLAKWAASHNFSNCFSHSVLRSLLAMN</sequence>
<comment type="similarity">
    <text evidence="8">Belongs to the WD repeat CIA1 family.</text>
</comment>
<dbReference type="HAMAP" id="MF_03037">
    <property type="entry name" value="ciao1"/>
    <property type="match status" value="1"/>
</dbReference>
<dbReference type="Gene3D" id="3.60.10.10">
    <property type="entry name" value="Endonuclease/exonuclease/phosphatase"/>
    <property type="match status" value="1"/>
</dbReference>
<evidence type="ECO:0000256" key="1">
    <source>
        <dbReference type="ARBA" id="ARBA00004123"/>
    </source>
</evidence>
<keyword evidence="9" id="KW-0863">Zinc-finger</keyword>
<evidence type="ECO:0000256" key="9">
    <source>
        <dbReference type="PROSITE-ProRule" id="PRU00047"/>
    </source>
</evidence>
<feature type="domain" description="Reverse transcriptase" evidence="14">
    <location>
        <begin position="1650"/>
        <end position="1901"/>
    </location>
</feature>
<dbReference type="InterPro" id="IPR036691">
    <property type="entry name" value="Endo/exonu/phosph_ase_sf"/>
</dbReference>
<dbReference type="Pfam" id="PF03106">
    <property type="entry name" value="WRKY"/>
    <property type="match status" value="1"/>
</dbReference>
<dbReference type="Pfam" id="PF03372">
    <property type="entry name" value="Exo_endo_phos"/>
    <property type="match status" value="1"/>
</dbReference>
<dbReference type="InterPro" id="IPR036576">
    <property type="entry name" value="WRKY_dom_sf"/>
</dbReference>
<dbReference type="SUPFAM" id="SSF53098">
    <property type="entry name" value="Ribonuclease H-like"/>
    <property type="match status" value="1"/>
</dbReference>
<dbReference type="InterPro" id="IPR036322">
    <property type="entry name" value="WD40_repeat_dom_sf"/>
</dbReference>
<dbReference type="InterPro" id="IPR028608">
    <property type="entry name" value="CIAO1/Cia1"/>
</dbReference>
<dbReference type="GO" id="GO:0003700">
    <property type="term" value="F:DNA-binding transcription factor activity"/>
    <property type="evidence" value="ECO:0007669"/>
    <property type="project" value="InterPro"/>
</dbReference>
<dbReference type="InterPro" id="IPR019775">
    <property type="entry name" value="WD40_repeat_CS"/>
</dbReference>
<dbReference type="InterPro" id="IPR026960">
    <property type="entry name" value="RVT-Znf"/>
</dbReference>
<comment type="function">
    <text evidence="8">Essential component of the cytosolic iron-sulfur (Fe/S) protein assembly machinery. Required for the maturation of extramitochondrial Fe/S proteins.</text>
</comment>
<dbReference type="SMART" id="SM00320">
    <property type="entry name" value="WD40"/>
    <property type="match status" value="7"/>
</dbReference>
<dbReference type="InterPro" id="IPR002156">
    <property type="entry name" value="RNaseH_domain"/>
</dbReference>
<feature type="repeat" description="WD" evidence="10">
    <location>
        <begin position="386"/>
        <end position="417"/>
    </location>
</feature>
<evidence type="ECO:0000256" key="3">
    <source>
        <dbReference type="ARBA" id="ARBA00022737"/>
    </source>
</evidence>
<dbReference type="Gene3D" id="2.20.25.80">
    <property type="entry name" value="WRKY domain"/>
    <property type="match status" value="1"/>
</dbReference>
<dbReference type="InterPro" id="IPR001680">
    <property type="entry name" value="WD40_rpt"/>
</dbReference>
<keyword evidence="4" id="KW-0805">Transcription regulation</keyword>
<evidence type="ECO:0000256" key="6">
    <source>
        <dbReference type="ARBA" id="ARBA00023163"/>
    </source>
</evidence>
<dbReference type="EnsemblPlants" id="evm.model.07.328">
    <property type="protein sequence ID" value="cds.evm.model.07.328"/>
    <property type="gene ID" value="evm.TU.07.328"/>
</dbReference>
<dbReference type="InterPro" id="IPR025836">
    <property type="entry name" value="Zn_knuckle_CX2CX4HX4C"/>
</dbReference>
<dbReference type="EMBL" id="UZAU01000632">
    <property type="status" value="NOT_ANNOTATED_CDS"/>
    <property type="molecule type" value="Genomic_DNA"/>
</dbReference>
<dbReference type="Gene3D" id="3.30.420.10">
    <property type="entry name" value="Ribonuclease H-like superfamily/Ribonuclease H"/>
    <property type="match status" value="1"/>
</dbReference>
<feature type="compositionally biased region" description="Basic residues" evidence="11">
    <location>
        <begin position="963"/>
        <end position="973"/>
    </location>
</feature>
<dbReference type="GO" id="GO:0097361">
    <property type="term" value="C:cytosolic [4Fe-4S] assembly targeting complex"/>
    <property type="evidence" value="ECO:0007669"/>
    <property type="project" value="InterPro"/>
</dbReference>
<dbReference type="CDD" id="cd01650">
    <property type="entry name" value="RT_nLTR_like"/>
    <property type="match status" value="1"/>
</dbReference>
<dbReference type="PROSITE" id="PS50811">
    <property type="entry name" value="WRKY"/>
    <property type="match status" value="1"/>
</dbReference>
<keyword evidence="9" id="KW-0479">Metal-binding</keyword>
<keyword evidence="6" id="KW-0804">Transcription</keyword>
<keyword evidence="7" id="KW-0539">Nucleus</keyword>
<evidence type="ECO:0000256" key="8">
    <source>
        <dbReference type="HAMAP-Rule" id="MF_03037"/>
    </source>
</evidence>
<evidence type="ECO:0000313" key="15">
    <source>
        <dbReference type="EnsemblPlants" id="cds.evm.model.07.328"/>
    </source>
</evidence>
<evidence type="ECO:0000256" key="10">
    <source>
        <dbReference type="PROSITE-ProRule" id="PRU00221"/>
    </source>
</evidence>
<reference evidence="15" key="2">
    <citation type="submission" date="2021-03" db="UniProtKB">
        <authorList>
            <consortium name="EnsemblPlants"/>
        </authorList>
    </citation>
    <scope>IDENTIFICATION</scope>
</reference>
<feature type="compositionally biased region" description="Low complexity" evidence="11">
    <location>
        <begin position="75"/>
        <end position="106"/>
    </location>
</feature>
<dbReference type="PROSITE" id="PS50878">
    <property type="entry name" value="RT_POL"/>
    <property type="match status" value="1"/>
</dbReference>
<keyword evidence="3" id="KW-0677">Repeat</keyword>
<feature type="repeat" description="WD" evidence="10">
    <location>
        <begin position="244"/>
        <end position="282"/>
    </location>
</feature>
<feature type="region of interest" description="Disordered" evidence="11">
    <location>
        <begin position="27"/>
        <end position="159"/>
    </location>
</feature>
<feature type="compositionally biased region" description="Polar residues" evidence="11">
    <location>
        <begin position="908"/>
        <end position="923"/>
    </location>
</feature>
<dbReference type="SUPFAM" id="SSF118290">
    <property type="entry name" value="WRKY DNA-binding domain"/>
    <property type="match status" value="1"/>
</dbReference>
<feature type="compositionally biased region" description="Acidic residues" evidence="11">
    <location>
        <begin position="121"/>
        <end position="130"/>
    </location>
</feature>
<keyword evidence="9" id="KW-0862">Zinc</keyword>
<proteinExistence type="inferred from homology"/>
<dbReference type="SUPFAM" id="SSF56219">
    <property type="entry name" value="DNase I-like"/>
    <property type="match status" value="1"/>
</dbReference>
<dbReference type="InterPro" id="IPR036397">
    <property type="entry name" value="RNaseH_sf"/>
</dbReference>
<accession>A0A803Q4Q5</accession>
<evidence type="ECO:0000259" key="12">
    <source>
        <dbReference type="PROSITE" id="PS50158"/>
    </source>
</evidence>
<feature type="region of interest" description="Disordered" evidence="11">
    <location>
        <begin position="961"/>
        <end position="984"/>
    </location>
</feature>
<dbReference type="PROSITE" id="PS50294">
    <property type="entry name" value="WD_REPEATS_REGION"/>
    <property type="match status" value="5"/>
</dbReference>
<feature type="region of interest" description="Disordered" evidence="11">
    <location>
        <begin position="1002"/>
        <end position="1028"/>
    </location>
</feature>
<keyword evidence="5" id="KW-0238">DNA-binding</keyword>
<dbReference type="GO" id="GO:0005634">
    <property type="term" value="C:nucleus"/>
    <property type="evidence" value="ECO:0007669"/>
    <property type="project" value="UniProtKB-SubCell"/>
</dbReference>
<evidence type="ECO:0000256" key="2">
    <source>
        <dbReference type="ARBA" id="ARBA00022574"/>
    </source>
</evidence>
<dbReference type="Pfam" id="PF13966">
    <property type="entry name" value="zf-RVT"/>
    <property type="match status" value="1"/>
</dbReference>
<dbReference type="GO" id="GO:0008270">
    <property type="term" value="F:zinc ion binding"/>
    <property type="evidence" value="ECO:0007669"/>
    <property type="project" value="UniProtKB-KW"/>
</dbReference>
<evidence type="ECO:0000256" key="11">
    <source>
        <dbReference type="SAM" id="MobiDB-lite"/>
    </source>
</evidence>
<feature type="repeat" description="WD" evidence="10">
    <location>
        <begin position="436"/>
        <end position="477"/>
    </location>
</feature>
<dbReference type="PANTHER" id="PTHR19920:SF0">
    <property type="entry name" value="CYTOSOLIC IRON-SULFUR PROTEIN ASSEMBLY PROTEIN CIAO1-RELATED"/>
    <property type="match status" value="1"/>
</dbReference>
<dbReference type="Pfam" id="PF14392">
    <property type="entry name" value="zf-CCHC_4"/>
    <property type="match status" value="1"/>
</dbReference>
<dbReference type="FunFam" id="2.20.25.80:FF:000003">
    <property type="entry name" value="WRKY transcription factor 57"/>
    <property type="match status" value="1"/>
</dbReference>
<dbReference type="PROSITE" id="PS50082">
    <property type="entry name" value="WD_REPEATS_2"/>
    <property type="match status" value="6"/>
</dbReference>
<dbReference type="FunFam" id="2.130.10.10:FF:000136">
    <property type="entry name" value="Probable cytosolic iron-sulfur protein assembly protein CIAO1"/>
    <property type="match status" value="1"/>
</dbReference>
<feature type="compositionally biased region" description="Basic and acidic residues" evidence="11">
    <location>
        <begin position="1006"/>
        <end position="1028"/>
    </location>
</feature>
<keyword evidence="2 10" id="KW-0853">WD repeat</keyword>
<evidence type="ECO:0000313" key="16">
    <source>
        <dbReference type="Proteomes" id="UP000596661"/>
    </source>
</evidence>
<dbReference type="InterPro" id="IPR015943">
    <property type="entry name" value="WD40/YVTN_repeat-like_dom_sf"/>
</dbReference>
<dbReference type="InterPro" id="IPR012337">
    <property type="entry name" value="RNaseH-like_sf"/>
</dbReference>
<feature type="compositionally biased region" description="Pro residues" evidence="11">
    <location>
        <begin position="54"/>
        <end position="74"/>
    </location>
</feature>
<evidence type="ECO:0000256" key="4">
    <source>
        <dbReference type="ARBA" id="ARBA00023015"/>
    </source>
</evidence>
<dbReference type="InterPro" id="IPR005135">
    <property type="entry name" value="Endo/exonuclease/phosphatase"/>
</dbReference>
<comment type="subcellular location">
    <subcellularLocation>
        <location evidence="1">Nucleus</location>
    </subcellularLocation>
</comment>
<name>A0A803Q4Q5_CANSA</name>
<dbReference type="InterPro" id="IPR044730">
    <property type="entry name" value="RNase_H-like_dom_plant"/>
</dbReference>
<reference evidence="15" key="1">
    <citation type="submission" date="2018-11" db="EMBL/GenBank/DDBJ databases">
        <authorList>
            <person name="Grassa J C."/>
        </authorList>
    </citation>
    <scope>NUCLEOTIDE SEQUENCE [LARGE SCALE GENOMIC DNA]</scope>
</reference>
<feature type="compositionally biased region" description="Basic and acidic residues" evidence="11">
    <location>
        <begin position="1071"/>
        <end position="1100"/>
    </location>
</feature>
<dbReference type="CDD" id="cd06222">
    <property type="entry name" value="RNase_H_like"/>
    <property type="match status" value="1"/>
</dbReference>
<dbReference type="PROSITE" id="PS50158">
    <property type="entry name" value="ZF_CCHC"/>
    <property type="match status" value="1"/>
</dbReference>
<feature type="repeat" description="WD" evidence="10">
    <location>
        <begin position="542"/>
        <end position="572"/>
    </location>
</feature>
<feature type="repeat" description="WD" evidence="10">
    <location>
        <begin position="297"/>
        <end position="329"/>
    </location>
</feature>
<dbReference type="GO" id="GO:0016226">
    <property type="term" value="P:iron-sulfur cluster assembly"/>
    <property type="evidence" value="ECO:0007669"/>
    <property type="project" value="UniProtKB-UniRule"/>
</dbReference>
<organism evidence="15 16">
    <name type="scientific">Cannabis sativa</name>
    <name type="common">Hemp</name>
    <name type="synonym">Marijuana</name>
    <dbReference type="NCBI Taxonomy" id="3483"/>
    <lineage>
        <taxon>Eukaryota</taxon>
        <taxon>Viridiplantae</taxon>
        <taxon>Streptophyta</taxon>
        <taxon>Embryophyta</taxon>
        <taxon>Tracheophyta</taxon>
        <taxon>Spermatophyta</taxon>
        <taxon>Magnoliopsida</taxon>
        <taxon>eudicotyledons</taxon>
        <taxon>Gunneridae</taxon>
        <taxon>Pentapetalae</taxon>
        <taxon>rosids</taxon>
        <taxon>fabids</taxon>
        <taxon>Rosales</taxon>
        <taxon>Cannabaceae</taxon>
        <taxon>Cannabis</taxon>
    </lineage>
</organism>
<dbReference type="GO" id="GO:0043565">
    <property type="term" value="F:sequence-specific DNA binding"/>
    <property type="evidence" value="ECO:0007669"/>
    <property type="project" value="InterPro"/>
</dbReference>
<evidence type="ECO:0000256" key="5">
    <source>
        <dbReference type="ARBA" id="ARBA00023125"/>
    </source>
</evidence>
<dbReference type="Proteomes" id="UP000596661">
    <property type="component" value="Chromosome 7"/>
</dbReference>
<dbReference type="InterPro" id="IPR001878">
    <property type="entry name" value="Znf_CCHC"/>
</dbReference>
<dbReference type="Pfam" id="PF00078">
    <property type="entry name" value="RVT_1"/>
    <property type="match status" value="1"/>
</dbReference>
<dbReference type="InterPro" id="IPR003657">
    <property type="entry name" value="WRKY_dom"/>
</dbReference>
<dbReference type="PROSITE" id="PS00678">
    <property type="entry name" value="WD_REPEATS_1"/>
    <property type="match status" value="1"/>
</dbReference>
<keyword evidence="16" id="KW-1185">Reference proteome</keyword>
<dbReference type="PANTHER" id="PTHR19920">
    <property type="entry name" value="WD40 PROTEIN CIAO1"/>
    <property type="match status" value="1"/>
</dbReference>
<dbReference type="Pfam" id="PF00400">
    <property type="entry name" value="WD40"/>
    <property type="match status" value="6"/>
</dbReference>
<dbReference type="Gramene" id="evm.model.07.328">
    <property type="protein sequence ID" value="cds.evm.model.07.328"/>
    <property type="gene ID" value="evm.TU.07.328"/>
</dbReference>
<feature type="repeat" description="WD" evidence="10">
    <location>
        <begin position="341"/>
        <end position="375"/>
    </location>
</feature>
<dbReference type="GO" id="GO:0004523">
    <property type="term" value="F:RNA-DNA hybrid ribonuclease activity"/>
    <property type="evidence" value="ECO:0007669"/>
    <property type="project" value="InterPro"/>
</dbReference>
<protein>
    <recommendedName>
        <fullName evidence="8">Probable cytosolic iron-sulfur protein assembly protein CIAO1 homolog</fullName>
    </recommendedName>
</protein>
<evidence type="ECO:0000256" key="7">
    <source>
        <dbReference type="ARBA" id="ARBA00023242"/>
    </source>
</evidence>
<feature type="domain" description="WRKY" evidence="13">
    <location>
        <begin position="165"/>
        <end position="222"/>
    </location>
</feature>
<feature type="domain" description="CCHC-type" evidence="12">
    <location>
        <begin position="830"/>
        <end position="843"/>
    </location>
</feature>
<feature type="region of interest" description="Disordered" evidence="11">
    <location>
        <begin position="888"/>
        <end position="941"/>
    </location>
</feature>
<dbReference type="Pfam" id="PF13456">
    <property type="entry name" value="RVT_3"/>
    <property type="match status" value="1"/>
</dbReference>
<dbReference type="SUPFAM" id="SSF50978">
    <property type="entry name" value="WD40 repeat-like"/>
    <property type="match status" value="1"/>
</dbReference>